<gene>
    <name evidence="2" type="ORF">J437_LFUL004328</name>
</gene>
<evidence type="ECO:0000313" key="2">
    <source>
        <dbReference type="EMBL" id="KAG8228203.1"/>
    </source>
</evidence>
<comment type="caution">
    <text evidence="2">The sequence shown here is derived from an EMBL/GenBank/DDBJ whole genome shotgun (WGS) entry which is preliminary data.</text>
</comment>
<dbReference type="InterPro" id="IPR053225">
    <property type="entry name" value="Acyl-CoA_N-acyltransferase"/>
</dbReference>
<evidence type="ECO:0000313" key="3">
    <source>
        <dbReference type="Proteomes" id="UP000792457"/>
    </source>
</evidence>
<dbReference type="PROSITE" id="PS51186">
    <property type="entry name" value="GNAT"/>
    <property type="match status" value="1"/>
</dbReference>
<dbReference type="Pfam" id="PF08445">
    <property type="entry name" value="FR47"/>
    <property type="match status" value="1"/>
</dbReference>
<dbReference type="Gene3D" id="3.40.630.30">
    <property type="match status" value="1"/>
</dbReference>
<dbReference type="EMBL" id="KZ308363">
    <property type="protein sequence ID" value="KAG8228203.1"/>
    <property type="molecule type" value="Genomic_DNA"/>
</dbReference>
<dbReference type="InterPro" id="IPR016181">
    <property type="entry name" value="Acyl_CoA_acyltransferase"/>
</dbReference>
<organism evidence="2 3">
    <name type="scientific">Ladona fulva</name>
    <name type="common">Scarce chaser dragonfly</name>
    <name type="synonym">Libellula fulva</name>
    <dbReference type="NCBI Taxonomy" id="123851"/>
    <lineage>
        <taxon>Eukaryota</taxon>
        <taxon>Metazoa</taxon>
        <taxon>Ecdysozoa</taxon>
        <taxon>Arthropoda</taxon>
        <taxon>Hexapoda</taxon>
        <taxon>Insecta</taxon>
        <taxon>Pterygota</taxon>
        <taxon>Palaeoptera</taxon>
        <taxon>Odonata</taxon>
        <taxon>Epiprocta</taxon>
        <taxon>Anisoptera</taxon>
        <taxon>Libelluloidea</taxon>
        <taxon>Libellulidae</taxon>
        <taxon>Ladona</taxon>
    </lineage>
</organism>
<feature type="domain" description="N-acetyltransferase" evidence="1">
    <location>
        <begin position="69"/>
        <end position="203"/>
    </location>
</feature>
<dbReference type="PANTHER" id="PTHR20958">
    <property type="entry name" value="GLYCINE N-ACYLTRANSFERASE-LIKE PROTEIN"/>
    <property type="match status" value="1"/>
</dbReference>
<name>A0A8K0K5B8_LADFU</name>
<protein>
    <recommendedName>
        <fullName evidence="1">N-acetyltransferase domain-containing protein</fullName>
    </recommendedName>
</protein>
<reference evidence="2" key="2">
    <citation type="submission" date="2017-10" db="EMBL/GenBank/DDBJ databases">
        <title>Ladona fulva Genome sequencing and assembly.</title>
        <authorList>
            <person name="Murali S."/>
            <person name="Richards S."/>
            <person name="Bandaranaike D."/>
            <person name="Bellair M."/>
            <person name="Blankenburg K."/>
            <person name="Chao H."/>
            <person name="Dinh H."/>
            <person name="Doddapaneni H."/>
            <person name="Dugan-Rocha S."/>
            <person name="Elkadiri S."/>
            <person name="Gnanaolivu R."/>
            <person name="Hernandez B."/>
            <person name="Skinner E."/>
            <person name="Javaid M."/>
            <person name="Lee S."/>
            <person name="Li M."/>
            <person name="Ming W."/>
            <person name="Munidasa M."/>
            <person name="Muniz J."/>
            <person name="Nguyen L."/>
            <person name="Hughes D."/>
            <person name="Osuji N."/>
            <person name="Pu L.-L."/>
            <person name="Puazo M."/>
            <person name="Qu C."/>
            <person name="Quiroz J."/>
            <person name="Raj R."/>
            <person name="Weissenberger G."/>
            <person name="Xin Y."/>
            <person name="Zou X."/>
            <person name="Han Y."/>
            <person name="Worley K."/>
            <person name="Muzny D."/>
            <person name="Gibbs R."/>
        </authorList>
    </citation>
    <scope>NUCLEOTIDE SEQUENCE</scope>
    <source>
        <strain evidence="2">Sampled in the wild</strain>
    </source>
</reference>
<reference evidence="2" key="1">
    <citation type="submission" date="2013-04" db="EMBL/GenBank/DDBJ databases">
        <authorList>
            <person name="Qu J."/>
            <person name="Murali S.C."/>
            <person name="Bandaranaike D."/>
            <person name="Bellair M."/>
            <person name="Blankenburg K."/>
            <person name="Chao H."/>
            <person name="Dinh H."/>
            <person name="Doddapaneni H."/>
            <person name="Downs B."/>
            <person name="Dugan-Rocha S."/>
            <person name="Elkadiri S."/>
            <person name="Gnanaolivu R.D."/>
            <person name="Hernandez B."/>
            <person name="Javaid M."/>
            <person name="Jayaseelan J.C."/>
            <person name="Lee S."/>
            <person name="Li M."/>
            <person name="Ming W."/>
            <person name="Munidasa M."/>
            <person name="Muniz J."/>
            <person name="Nguyen L."/>
            <person name="Ongeri F."/>
            <person name="Osuji N."/>
            <person name="Pu L.-L."/>
            <person name="Puazo M."/>
            <person name="Qu C."/>
            <person name="Quiroz J."/>
            <person name="Raj R."/>
            <person name="Weissenberger G."/>
            <person name="Xin Y."/>
            <person name="Zou X."/>
            <person name="Han Y."/>
            <person name="Richards S."/>
            <person name="Worley K."/>
            <person name="Muzny D."/>
            <person name="Gibbs R."/>
        </authorList>
    </citation>
    <scope>NUCLEOTIDE SEQUENCE</scope>
    <source>
        <strain evidence="2">Sampled in the wild</strain>
    </source>
</reference>
<accession>A0A8K0K5B8</accession>
<proteinExistence type="predicted"/>
<sequence>MINDYSGIEVALRDDRIIDFNEGFVIFCGITLDCFGVLENICPSLGKRIFHSDGIFDCYWMRAEVANSINVKCPDDMYFSKLEELHTDIVNSTWQYGSSETFEMINDLIKFMDTVGLYMKKDSQLVAWVLNTNYGIGMLYTIEGHRKKGYGTLVLKKIAKILGQSGRNPILVTLKENLAAKAVFSKVGFEFVGPLKYGNIANN</sequence>
<dbReference type="InterPro" id="IPR013653">
    <property type="entry name" value="GCN5-like_dom"/>
</dbReference>
<dbReference type="SUPFAM" id="SSF55729">
    <property type="entry name" value="Acyl-CoA N-acyltransferases (Nat)"/>
    <property type="match status" value="1"/>
</dbReference>
<dbReference type="OrthoDB" id="61870at2759"/>
<dbReference type="GO" id="GO:0016747">
    <property type="term" value="F:acyltransferase activity, transferring groups other than amino-acyl groups"/>
    <property type="evidence" value="ECO:0007669"/>
    <property type="project" value="InterPro"/>
</dbReference>
<dbReference type="InterPro" id="IPR000182">
    <property type="entry name" value="GNAT_dom"/>
</dbReference>
<dbReference type="PANTHER" id="PTHR20958:SF6">
    <property type="entry name" value="GLYCINE N-ACYLTRANSFERASE-LIKE PROTEIN"/>
    <property type="match status" value="1"/>
</dbReference>
<evidence type="ECO:0000259" key="1">
    <source>
        <dbReference type="PROSITE" id="PS51186"/>
    </source>
</evidence>
<dbReference type="AlphaFoldDB" id="A0A8K0K5B8"/>
<keyword evidence="3" id="KW-1185">Reference proteome</keyword>
<dbReference type="Proteomes" id="UP000792457">
    <property type="component" value="Unassembled WGS sequence"/>
</dbReference>